<protein>
    <submittedName>
        <fullName evidence="5">Nestin</fullName>
    </submittedName>
</protein>
<evidence type="ECO:0000256" key="3">
    <source>
        <dbReference type="SAM" id="MobiDB-lite"/>
    </source>
</evidence>
<feature type="compositionally biased region" description="Basic and acidic residues" evidence="3">
    <location>
        <begin position="494"/>
        <end position="515"/>
    </location>
</feature>
<dbReference type="PANTHER" id="PTHR47051:SF1">
    <property type="entry name" value="NESTIN"/>
    <property type="match status" value="1"/>
</dbReference>
<feature type="region of interest" description="Disordered" evidence="3">
    <location>
        <begin position="534"/>
        <end position="1285"/>
    </location>
</feature>
<feature type="compositionally biased region" description="Low complexity" evidence="3">
    <location>
        <begin position="726"/>
        <end position="737"/>
    </location>
</feature>
<sequence>MSLSLEVATYRTLLEAENSRLQPPGGGAKAPLSFQDSKLELHFSGTPEGQHLGPLLSALSPTPLSSPLPDTLETPVPGFLKTQEFLQARTPTLASTPIPPTLLAPCAVTDAEIKAQDAPLSLLQPQIGRQRAPEARWAEAKVAVPTSILPGPEEPGGQQQEASTGQFPEDRISLAPPLSPDHPSLEAKGGEPVGSGMSSRFQEEGEGQIWGLAEKETDIEVKMVNGLQQETWQEDVGLNMREIQDSQSPLENETLKSLEEEIPEPLMSLEKQTHETLRSLQKENPEYLRSLEESLDTSKGLEKEKQELLKSLEEEDAYVVRPLEKEALEILEPIGLEHSQTLQSLERENQELMRSHEGNLETFLCPENDSQKSVRSQEENFESIRDLEKENQETLRSLEDGNRENSRLLERENQEFLNSPEDEKHKTLGTLENENQEPLRSLEEDQDTVKPPEKENQEPVGSLEEDQKTLRPLEKENQEPPVKSLEEEQATLRPLEKVKLEPLKSFGKDQEIFRPLEKENQQLLRFLEEGAETMRSLETENLESSQSEAVEPLEKESQEPPESVEENQETLEPLEKENEESQRSLGEWSLENSRPSEERGQESQRYWAEEETLEQMENQESSGSLKEEGQELPLSAPQQGRDETVGEQAPDQEMPPGGTAGDKEAEAVLAGREWDGFTGRAGGHGEWQLAATGEVWSAGEGHPGSPEPKEQRVPVEAAEGEGGTEGFQDPPGQPEQVGGPGLQATQGVSEGRDLVLDGGEEAPRGGWASSEVPSWLDTGAGSQQGPEQEAAAPAMGEEGLEAERRQGLQGPQKDPEEAAALEPELSTMLRRSTDLLEPLRCGEESEPEAPWGAEGRFPAEIGGGPPQPGPLGPEEAGGGSELVPGPPSPRPTEPRSPAPIPGDVPGPQPLAEGGQEVGWGLQGRAEALGGVEGEPEELGSEGSSEDLQEEGEENREDSEADELGETLPDSTPLGLYLRSPASPEWDLLGEQRPSPQGETRKEGWIPSVPGCGAQPGGEGKGEGEEECGQDSDLSEEFEDLEAEGSLLPGGPGEAAEPGGQEPQLLLKPAAWEGGGESDGFADEEESGEEGEEDKEEEEGREPRAGRWGPGPSVSTLRALSGPQRGTLPGAETMDVSVPWGDGLRGVAGEESQDSTEPSGSEEESDPAPLDKEDSVPGPLETRGGVDDTGLGVGDTLGVYGQAPSLKQELEQVNGGVVNGLEQPEAGGQGKLGDPEGDRGSPLEDEEEGGVLKTPWAGPPLHLGPGQFLKFGQREGDAESWSSGED</sequence>
<evidence type="ECO:0000256" key="2">
    <source>
        <dbReference type="ARBA" id="ARBA00023054"/>
    </source>
</evidence>
<proteinExistence type="predicted"/>
<name>A0A673UFQ3_SURSU</name>
<feature type="compositionally biased region" description="Acidic residues" evidence="3">
    <location>
        <begin position="933"/>
        <end position="964"/>
    </location>
</feature>
<keyword evidence="2" id="KW-0175">Coiled coil</keyword>
<accession>A0A673UFQ3</accession>
<organism evidence="5 6">
    <name type="scientific">Suricata suricatta</name>
    <name type="common">Meerkat</name>
    <dbReference type="NCBI Taxonomy" id="37032"/>
    <lineage>
        <taxon>Eukaryota</taxon>
        <taxon>Metazoa</taxon>
        <taxon>Chordata</taxon>
        <taxon>Craniata</taxon>
        <taxon>Vertebrata</taxon>
        <taxon>Euteleostomi</taxon>
        <taxon>Mammalia</taxon>
        <taxon>Eutheria</taxon>
        <taxon>Laurasiatheria</taxon>
        <taxon>Carnivora</taxon>
        <taxon>Feliformia</taxon>
        <taxon>Herpestidae</taxon>
        <taxon>Suricata</taxon>
    </lineage>
</organism>
<reference evidence="5" key="3">
    <citation type="submission" date="2025-09" db="UniProtKB">
        <authorList>
            <consortium name="Ensembl"/>
        </authorList>
    </citation>
    <scope>IDENTIFICATION</scope>
</reference>
<feature type="compositionally biased region" description="Pro residues" evidence="3">
    <location>
        <begin position="884"/>
        <end position="908"/>
    </location>
</feature>
<feature type="compositionally biased region" description="Acidic residues" evidence="3">
    <location>
        <begin position="1079"/>
        <end position="1099"/>
    </location>
</feature>
<feature type="domain" description="IF rod" evidence="4">
    <location>
        <begin position="1"/>
        <end position="21"/>
    </location>
</feature>
<dbReference type="PROSITE" id="PS00226">
    <property type="entry name" value="IF_ROD_1"/>
    <property type="match status" value="1"/>
</dbReference>
<dbReference type="Ensembl" id="ENSSSUT00005022977.1">
    <property type="protein sequence ID" value="ENSSSUP00005020095.1"/>
    <property type="gene ID" value="ENSSSUG00005013037.1"/>
</dbReference>
<dbReference type="GO" id="GO:0030844">
    <property type="term" value="P:positive regulation of intermediate filament depolymerization"/>
    <property type="evidence" value="ECO:0007669"/>
    <property type="project" value="TreeGrafter"/>
</dbReference>
<dbReference type="GO" id="GO:0031730">
    <property type="term" value="F:CCR5 chemokine receptor binding"/>
    <property type="evidence" value="ECO:0007669"/>
    <property type="project" value="TreeGrafter"/>
</dbReference>
<evidence type="ECO:0000256" key="1">
    <source>
        <dbReference type="ARBA" id="ARBA00022754"/>
    </source>
</evidence>
<feature type="compositionally biased region" description="Low complexity" evidence="3">
    <location>
        <begin position="779"/>
        <end position="797"/>
    </location>
</feature>
<reference evidence="5 6" key="1">
    <citation type="submission" date="2019-05" db="EMBL/GenBank/DDBJ databases">
        <title>A Chromosome-scale Meerkat (S. suricatta) Genome Assembly.</title>
        <authorList>
            <person name="Dudchenko O."/>
            <person name="Lieberman Aiden E."/>
            <person name="Tung J."/>
            <person name="Barreiro L.B."/>
            <person name="Clutton-Brock T.H."/>
        </authorList>
    </citation>
    <scope>NUCLEOTIDE SEQUENCE [LARGE SCALE GENOMIC DNA]</scope>
</reference>
<dbReference type="GO" id="GO:0005882">
    <property type="term" value="C:intermediate filament"/>
    <property type="evidence" value="ECO:0007669"/>
    <property type="project" value="UniProtKB-KW"/>
</dbReference>
<reference evidence="5" key="2">
    <citation type="submission" date="2025-08" db="UniProtKB">
        <authorList>
            <consortium name="Ensembl"/>
        </authorList>
    </citation>
    <scope>IDENTIFICATION</scope>
</reference>
<dbReference type="InterPro" id="IPR031211">
    <property type="entry name" value="Nestin"/>
</dbReference>
<feature type="compositionally biased region" description="Low complexity" evidence="3">
    <location>
        <begin position="1053"/>
        <end position="1063"/>
    </location>
</feature>
<evidence type="ECO:0000313" key="6">
    <source>
        <dbReference type="Proteomes" id="UP000472268"/>
    </source>
</evidence>
<evidence type="ECO:0000313" key="5">
    <source>
        <dbReference type="Ensembl" id="ENSSSUP00005020095.1"/>
    </source>
</evidence>
<dbReference type="Proteomes" id="UP000472268">
    <property type="component" value="Chromosome 3"/>
</dbReference>
<feature type="region of interest" description="Disordered" evidence="3">
    <location>
        <begin position="147"/>
        <end position="205"/>
    </location>
</feature>
<dbReference type="InterPro" id="IPR039008">
    <property type="entry name" value="IF_rod_dom"/>
</dbReference>
<evidence type="ECO:0000259" key="4">
    <source>
        <dbReference type="PROSITE" id="PS51842"/>
    </source>
</evidence>
<feature type="compositionally biased region" description="Acidic residues" evidence="3">
    <location>
        <begin position="1023"/>
        <end position="1042"/>
    </location>
</feature>
<feature type="region of interest" description="Disordered" evidence="3">
    <location>
        <begin position="352"/>
        <end position="515"/>
    </location>
</feature>
<dbReference type="PROSITE" id="PS51842">
    <property type="entry name" value="IF_ROD_2"/>
    <property type="match status" value="1"/>
</dbReference>
<feature type="compositionally biased region" description="Basic and acidic residues" evidence="3">
    <location>
        <begin position="573"/>
        <end position="582"/>
    </location>
</feature>
<gene>
    <name evidence="5" type="primary">NES</name>
</gene>
<feature type="compositionally biased region" description="Basic and acidic residues" evidence="3">
    <location>
        <begin position="440"/>
        <end position="457"/>
    </location>
</feature>
<feature type="compositionally biased region" description="Basic and acidic residues" evidence="3">
    <location>
        <begin position="465"/>
        <end position="478"/>
    </location>
</feature>
<feature type="compositionally biased region" description="Low complexity" evidence="3">
    <location>
        <begin position="1187"/>
        <end position="1198"/>
    </location>
</feature>
<keyword evidence="1" id="KW-0403">Intermediate filament</keyword>
<dbReference type="PANTHER" id="PTHR47051">
    <property type="entry name" value="NESTIN"/>
    <property type="match status" value="1"/>
</dbReference>
<feature type="compositionally biased region" description="Basic and acidic residues" evidence="3">
    <location>
        <begin position="1232"/>
        <end position="1241"/>
    </location>
</feature>
<dbReference type="InterPro" id="IPR018039">
    <property type="entry name" value="IF_conserved"/>
</dbReference>
<dbReference type="GO" id="GO:0019215">
    <property type="term" value="F:intermediate filament binding"/>
    <property type="evidence" value="ECO:0007669"/>
    <property type="project" value="InterPro"/>
</dbReference>
<keyword evidence="6" id="KW-1185">Reference proteome</keyword>
<feature type="compositionally biased region" description="Basic and acidic residues" evidence="3">
    <location>
        <begin position="369"/>
        <end position="414"/>
    </location>
</feature>